<dbReference type="InterPro" id="IPR010987">
    <property type="entry name" value="Glutathione-S-Trfase_C-like"/>
</dbReference>
<dbReference type="SUPFAM" id="SSF47616">
    <property type="entry name" value="GST C-terminal domain-like"/>
    <property type="match status" value="1"/>
</dbReference>
<dbReference type="GO" id="GO:0004364">
    <property type="term" value="F:glutathione transferase activity"/>
    <property type="evidence" value="ECO:0007669"/>
    <property type="project" value="TreeGrafter"/>
</dbReference>
<dbReference type="InterPro" id="IPR004045">
    <property type="entry name" value="Glutathione_S-Trfase_N"/>
</dbReference>
<evidence type="ECO:0000256" key="1">
    <source>
        <dbReference type="ARBA" id="ARBA00011738"/>
    </source>
</evidence>
<proteinExistence type="inferred from homology"/>
<dbReference type="Gene3D" id="1.20.1050.10">
    <property type="match status" value="1"/>
</dbReference>
<dbReference type="SFLD" id="SFLDG00358">
    <property type="entry name" value="Main_(cytGST)"/>
    <property type="match status" value="1"/>
</dbReference>
<dbReference type="SUPFAM" id="SSF52833">
    <property type="entry name" value="Thioredoxin-like"/>
    <property type="match status" value="1"/>
</dbReference>
<evidence type="ECO:0000256" key="2">
    <source>
        <dbReference type="RuleBase" id="RU003494"/>
    </source>
</evidence>
<dbReference type="Gene3D" id="3.40.30.10">
    <property type="entry name" value="Glutaredoxin"/>
    <property type="match status" value="1"/>
</dbReference>
<organism evidence="5 6">
    <name type="scientific">Dinothrombium tinctorium</name>
    <dbReference type="NCBI Taxonomy" id="1965070"/>
    <lineage>
        <taxon>Eukaryota</taxon>
        <taxon>Metazoa</taxon>
        <taxon>Ecdysozoa</taxon>
        <taxon>Arthropoda</taxon>
        <taxon>Chelicerata</taxon>
        <taxon>Arachnida</taxon>
        <taxon>Acari</taxon>
        <taxon>Acariformes</taxon>
        <taxon>Trombidiformes</taxon>
        <taxon>Prostigmata</taxon>
        <taxon>Anystina</taxon>
        <taxon>Parasitengona</taxon>
        <taxon>Trombidioidea</taxon>
        <taxon>Trombidiidae</taxon>
        <taxon>Dinothrombium</taxon>
    </lineage>
</organism>
<dbReference type="FunFam" id="3.40.30.10:FF:000034">
    <property type="entry name" value="glutathione S-transferase 1"/>
    <property type="match status" value="1"/>
</dbReference>
<dbReference type="FunFam" id="1.20.1050.10:FF:000007">
    <property type="entry name" value="Glutathione S-transferase 1-1"/>
    <property type="match status" value="1"/>
</dbReference>
<dbReference type="OrthoDB" id="37920at2759"/>
<dbReference type="Pfam" id="PF00043">
    <property type="entry name" value="GST_C"/>
    <property type="match status" value="1"/>
</dbReference>
<dbReference type="InterPro" id="IPR040079">
    <property type="entry name" value="Glutathione_S-Trfase"/>
</dbReference>
<sequence>MPIDLYDCLDSPPCLAVRLTLQYLKISFNLRNTNIEASEHLTPEFLKLNPAHIIPTINDNGFVLWESRTINRYLANQYSPDTDLYPNDPQKRAIVDRMLDFDLGSLFPSAFDWMLAPIFEQKPRDEEKEKAMSEKLQLLDHFLSEAGYVAGDHLTIADFSVLASVISIYSAGHNMDQYKNINSWLNRLENELPFYKQSIDPYVEACDVWFASYKK</sequence>
<dbReference type="InterPro" id="IPR036249">
    <property type="entry name" value="Thioredoxin-like_sf"/>
</dbReference>
<gene>
    <name evidence="5" type="ORF">B4U79_09701</name>
</gene>
<dbReference type="PROSITE" id="PS50405">
    <property type="entry name" value="GST_CTER"/>
    <property type="match status" value="1"/>
</dbReference>
<dbReference type="InterPro" id="IPR004046">
    <property type="entry name" value="GST_C"/>
</dbReference>
<evidence type="ECO:0000313" key="6">
    <source>
        <dbReference type="Proteomes" id="UP000285301"/>
    </source>
</evidence>
<keyword evidence="6" id="KW-1185">Reference proteome</keyword>
<evidence type="ECO:0000313" key="5">
    <source>
        <dbReference type="EMBL" id="RWS06731.1"/>
    </source>
</evidence>
<comment type="caution">
    <text evidence="5">The sequence shown here is derived from an EMBL/GenBank/DDBJ whole genome shotgun (WGS) entry which is preliminary data.</text>
</comment>
<keyword evidence="5" id="KW-0808">Transferase</keyword>
<comment type="subunit">
    <text evidence="1">Homodimer.</text>
</comment>
<comment type="similarity">
    <text evidence="2">Belongs to the GST superfamily.</text>
</comment>
<dbReference type="EMBL" id="NCKU01003917">
    <property type="protein sequence ID" value="RWS06731.1"/>
    <property type="molecule type" value="Genomic_DNA"/>
</dbReference>
<name>A0A3S3NPJ5_9ACAR</name>
<feature type="domain" description="GST N-terminal" evidence="3">
    <location>
        <begin position="1"/>
        <end position="82"/>
    </location>
</feature>
<dbReference type="Pfam" id="PF02798">
    <property type="entry name" value="GST_N"/>
    <property type="match status" value="1"/>
</dbReference>
<evidence type="ECO:0000259" key="3">
    <source>
        <dbReference type="PROSITE" id="PS50404"/>
    </source>
</evidence>
<reference evidence="5 6" key="1">
    <citation type="journal article" date="2018" name="Gigascience">
        <title>Genomes of trombidid mites reveal novel predicted allergens and laterally-transferred genes associated with secondary metabolism.</title>
        <authorList>
            <person name="Dong X."/>
            <person name="Chaisiri K."/>
            <person name="Xia D."/>
            <person name="Armstrong S.D."/>
            <person name="Fang Y."/>
            <person name="Donnelly M.J."/>
            <person name="Kadowaki T."/>
            <person name="McGarry J.W."/>
            <person name="Darby A.C."/>
            <person name="Makepeace B.L."/>
        </authorList>
    </citation>
    <scope>NUCLEOTIDE SEQUENCE [LARGE SCALE GENOMIC DNA]</scope>
    <source>
        <strain evidence="5">UoL-WK</strain>
    </source>
</reference>
<accession>A0A3S3NPJ5</accession>
<dbReference type="SFLD" id="SFLDS00019">
    <property type="entry name" value="Glutathione_Transferase_(cytos"/>
    <property type="match status" value="1"/>
</dbReference>
<dbReference type="STRING" id="1965070.A0A3S3NPJ5"/>
<dbReference type="CDD" id="cd03177">
    <property type="entry name" value="GST_C_Delta_Epsilon"/>
    <property type="match status" value="1"/>
</dbReference>
<dbReference type="GO" id="GO:0006749">
    <property type="term" value="P:glutathione metabolic process"/>
    <property type="evidence" value="ECO:0007669"/>
    <property type="project" value="TreeGrafter"/>
</dbReference>
<dbReference type="InterPro" id="IPR036282">
    <property type="entry name" value="Glutathione-S-Trfase_C_sf"/>
</dbReference>
<protein>
    <submittedName>
        <fullName evidence="5">Glutathione S-transferase 1:-like isoform C</fullName>
    </submittedName>
</protein>
<dbReference type="PANTHER" id="PTHR43969:SF7">
    <property type="entry name" value="GST-CONTAINING FLYWCH ZINC-FINGER PROTEIN"/>
    <property type="match status" value="1"/>
</dbReference>
<dbReference type="PROSITE" id="PS50404">
    <property type="entry name" value="GST_NTER"/>
    <property type="match status" value="1"/>
</dbReference>
<dbReference type="AlphaFoldDB" id="A0A3S3NPJ5"/>
<feature type="domain" description="GST C-terminal" evidence="4">
    <location>
        <begin position="88"/>
        <end position="215"/>
    </location>
</feature>
<evidence type="ECO:0000259" key="4">
    <source>
        <dbReference type="PROSITE" id="PS50405"/>
    </source>
</evidence>
<dbReference type="SFLD" id="SFLDG01153">
    <property type="entry name" value="Main.4:_Theta-like"/>
    <property type="match status" value="1"/>
</dbReference>
<dbReference type="Proteomes" id="UP000285301">
    <property type="component" value="Unassembled WGS sequence"/>
</dbReference>
<dbReference type="PANTHER" id="PTHR43969">
    <property type="entry name" value="GLUTATHIONE S TRANSFERASE D10, ISOFORM A-RELATED"/>
    <property type="match status" value="1"/>
</dbReference>